<accession>A0ABU0GFM1</accession>
<reference evidence="2 3" key="1">
    <citation type="submission" date="2023-07" db="EMBL/GenBank/DDBJ databases">
        <title>Sequencing the genomes of 1000 actinobacteria strains.</title>
        <authorList>
            <person name="Klenk H.-P."/>
        </authorList>
    </citation>
    <scope>NUCLEOTIDE SEQUENCE [LARGE SCALE GENOMIC DNA]</scope>
    <source>
        <strain evidence="2 3">DSM 14785</strain>
    </source>
</reference>
<gene>
    <name evidence="2" type="ORF">JO380_000538</name>
</gene>
<evidence type="ECO:0000256" key="1">
    <source>
        <dbReference type="SAM" id="MobiDB-lite"/>
    </source>
</evidence>
<proteinExistence type="predicted"/>
<feature type="compositionally biased region" description="Gly residues" evidence="1">
    <location>
        <begin position="93"/>
        <end position="103"/>
    </location>
</feature>
<dbReference type="RefSeq" id="WP_134851123.1">
    <property type="nucleotide sequence ID" value="NZ_JAUSVM010000001.1"/>
</dbReference>
<evidence type="ECO:0008006" key="4">
    <source>
        <dbReference type="Google" id="ProtNLM"/>
    </source>
</evidence>
<protein>
    <recommendedName>
        <fullName evidence="4">WXG100 family type VII secretion target</fullName>
    </recommendedName>
</protein>
<feature type="compositionally biased region" description="Low complexity" evidence="1">
    <location>
        <begin position="104"/>
        <end position="130"/>
    </location>
</feature>
<evidence type="ECO:0000313" key="3">
    <source>
        <dbReference type="Proteomes" id="UP001240250"/>
    </source>
</evidence>
<name>A0ABU0GFM1_9CELL</name>
<keyword evidence="3" id="KW-1185">Reference proteome</keyword>
<dbReference type="EMBL" id="JAUSVM010000001">
    <property type="protein sequence ID" value="MDQ0424157.1"/>
    <property type="molecule type" value="Genomic_DNA"/>
</dbReference>
<feature type="region of interest" description="Disordered" evidence="1">
    <location>
        <begin position="85"/>
        <end position="130"/>
    </location>
</feature>
<organism evidence="2 3">
    <name type="scientific">Cellulomonas iranensis</name>
    <dbReference type="NCBI Taxonomy" id="76862"/>
    <lineage>
        <taxon>Bacteria</taxon>
        <taxon>Bacillati</taxon>
        <taxon>Actinomycetota</taxon>
        <taxon>Actinomycetes</taxon>
        <taxon>Micrococcales</taxon>
        <taxon>Cellulomonadaceae</taxon>
        <taxon>Cellulomonas</taxon>
    </lineage>
</organism>
<comment type="caution">
    <text evidence="2">The sequence shown here is derived from an EMBL/GenBank/DDBJ whole genome shotgun (WGS) entry which is preliminary data.</text>
</comment>
<sequence length="339" mass="33468">MTDAFHGADVAALRTQAVALHDAAQTLVTCAQRTGRGLDALTWAGRDADRARTAWQTEQVPALLRTAHALGEAALRLLDEADAQESASAATGVPGGATEGPGGAAPTPGSGPGAAVPAPAPAGTGTATGAGTSWADVRAQVDRAHDVVSDALGRLGTVTTAADAAAVAAALGRWDNVTLGSSYRVLDQAVGIMQDAHIGPAVGGVLQGAAALGVASDAYGAYRAHGAGDLHGTVDNAVSAVLGAGSFVPGWGLGSAALGASWQVGTAVGTAANDAMQGTDFHARFTDRMDAAFDLGGAWGMLNTPGALIVTGAEEVGLRARALWDGLTGPADGTLDGRR</sequence>
<dbReference type="Proteomes" id="UP001240250">
    <property type="component" value="Unassembled WGS sequence"/>
</dbReference>
<evidence type="ECO:0000313" key="2">
    <source>
        <dbReference type="EMBL" id="MDQ0424157.1"/>
    </source>
</evidence>